<accession>A0A1G8V937</accession>
<dbReference type="EMBL" id="FNFC01000006">
    <property type="protein sequence ID" value="SDJ61835.1"/>
    <property type="molecule type" value="Genomic_DNA"/>
</dbReference>
<dbReference type="InterPro" id="IPR055551">
    <property type="entry name" value="DUF7127"/>
</dbReference>
<dbReference type="AlphaFoldDB" id="A0A1G8V937"/>
<keyword evidence="2" id="KW-1185">Reference proteome</keyword>
<dbReference type="RefSeq" id="WP_092701359.1">
    <property type="nucleotide sequence ID" value="NZ_FNFC01000006.1"/>
</dbReference>
<name>A0A1G8V937_9EURY</name>
<evidence type="ECO:0000313" key="2">
    <source>
        <dbReference type="Proteomes" id="UP000198856"/>
    </source>
</evidence>
<protein>
    <submittedName>
        <fullName evidence="1">Uncharacterized protein</fullName>
    </submittedName>
</protein>
<organism evidence="1 2">
    <name type="scientific">Halovenus aranensis</name>
    <dbReference type="NCBI Taxonomy" id="890420"/>
    <lineage>
        <taxon>Archaea</taxon>
        <taxon>Methanobacteriati</taxon>
        <taxon>Methanobacteriota</taxon>
        <taxon>Stenosarchaea group</taxon>
        <taxon>Halobacteria</taxon>
        <taxon>Halobacteriales</taxon>
        <taxon>Haloarculaceae</taxon>
        <taxon>Halovenus</taxon>
    </lineage>
</organism>
<dbReference type="OrthoDB" id="304071at2157"/>
<proteinExistence type="predicted"/>
<gene>
    <name evidence="1" type="ORF">SAMN05216226_10635</name>
</gene>
<reference evidence="1 2" key="1">
    <citation type="submission" date="2016-10" db="EMBL/GenBank/DDBJ databases">
        <authorList>
            <person name="de Groot N.N."/>
        </authorList>
    </citation>
    <scope>NUCLEOTIDE SEQUENCE [LARGE SCALE GENOMIC DNA]</scope>
    <source>
        <strain evidence="1 2">IBRC-M10015</strain>
    </source>
</reference>
<evidence type="ECO:0000313" key="1">
    <source>
        <dbReference type="EMBL" id="SDJ61835.1"/>
    </source>
</evidence>
<dbReference type="Proteomes" id="UP000198856">
    <property type="component" value="Unassembled WGS sequence"/>
</dbReference>
<dbReference type="STRING" id="890420.SAMN05216226_10635"/>
<dbReference type="Pfam" id="PF23444">
    <property type="entry name" value="DUF7127"/>
    <property type="match status" value="1"/>
</dbReference>
<sequence length="76" mass="8580">MRLKQTLREQGLETRRVDYEDRTEYVSDFGSRDGVSVDVVGDTAIVVAGEEQHDVELPADARVFLNNDVLTIEVNK</sequence>